<feature type="transmembrane region" description="Helical" evidence="2">
    <location>
        <begin position="483"/>
        <end position="504"/>
    </location>
</feature>
<evidence type="ECO:0000313" key="4">
    <source>
        <dbReference type="Proteomes" id="UP000018958"/>
    </source>
</evidence>
<feature type="region of interest" description="Disordered" evidence="1">
    <location>
        <begin position="1"/>
        <end position="29"/>
    </location>
</feature>
<gene>
    <name evidence="3" type="ORF">F441_16575</name>
</gene>
<feature type="transmembrane region" description="Helical" evidence="2">
    <location>
        <begin position="192"/>
        <end position="216"/>
    </location>
</feature>
<feature type="transmembrane region" description="Helical" evidence="2">
    <location>
        <begin position="726"/>
        <end position="746"/>
    </location>
</feature>
<feature type="transmembrane region" description="Helical" evidence="2">
    <location>
        <begin position="354"/>
        <end position="376"/>
    </location>
</feature>
<feature type="transmembrane region" description="Helical" evidence="2">
    <location>
        <begin position="110"/>
        <end position="131"/>
    </location>
</feature>
<feature type="transmembrane region" description="Helical" evidence="2">
    <location>
        <begin position="606"/>
        <end position="628"/>
    </location>
</feature>
<feature type="transmembrane region" description="Helical" evidence="2">
    <location>
        <begin position="1050"/>
        <end position="1072"/>
    </location>
</feature>
<sequence length="1073" mass="120699">MESQARTLRSSRVAPTRPSFSSVAPDQPVRDGVVSKSAIALLPRPDNNQLHNYSSQLRFQLQWRPAARLQLLMFRNTIGCVIAAVLANGCFYSGNIFSSKSSAQQSRQEFLMATLVWTAIVHAIKMTAAYLPSMMTQRFRELPDYKPSLYFCLKKLIKGTFPYFLVSLSGMIGTGLLVQNTSLMNALFQYKLHFYIGNVFNLVFTAGIAIAARTIYSKETSQGHGRRGALRVISGRIGKVSATSRTHRAPNYRSTSFWREFIIQLPHAVHIAICGGFVHVVSWYGVLNQGKVVIMGFTMLGITMKLLIQEAARHYILKKKIRGIRTMCLLVGLPTVLIDTQSRIVLLGTQTNSFLVAGTIAMAVAEMCLRAGKAAYVARSIRRRASDLEAKILELSSNTEQSVETSASSLRLEFDLWKRQIISYHTAELTADMYAEYIAIGCSQSIIFWWSGHPFYPALELETGGAMNPGDVAMWRFNQVAMLAFQFVVEIFVDYLCVVVEMAAGIDFARIESRSTFLGVVFMMMAVLNINISSVVDTNQSDMTSKPSILSSPRVAALIFARDQHRRDAVVPHPILNSPLPRSHFRQSRRLQLGLQWSQAAKLQIFVVRNALGCVIAAGCANGCFYAGNVFSLKSSTQQSRPEFLMATLIWNISLYAVAMTISHLPSLVTQRFVKYPENKPNLWFCTKKLVIKSGFYFAGSLAGMVSVGLLVQNTSLMYRNFKYKLHFYLGDLSSIIFTTGIMRVAKKIYYEETFQGRDRRRARVKRIHLTSSKSSRKVHPTQNYRFLSFWRDCLVKFPNVLLIALAGGYVHIVSWHRILDQGTAVILGFTVFGIVLKLVLQEAVRFYIIKKRIRSIRTMCILVGVPTVLIDTQTRIVLLGTQTNTILVSGTFGMAIAEVSIRIAKALFVLWTIRRRSSALELKFQIKSLVTEKSGKNLSSLPLKLEFESWKQRVLSYQSAEITADMYAEYIAIGCSQSIVFWFVGHPFYPALQLEADNGLSEAHFARWRFNQVAMLGFQFIVEILVDYVCVVLEMAIGMEFDRIKEASTFLGVMFMTLAVLNINITTAVYLY</sequence>
<feature type="transmembrane region" description="Helical" evidence="2">
    <location>
        <begin position="516"/>
        <end position="536"/>
    </location>
</feature>
<proteinExistence type="predicted"/>
<feature type="transmembrane region" description="Helical" evidence="2">
    <location>
        <begin position="1014"/>
        <end position="1038"/>
    </location>
</feature>
<feature type="compositionally biased region" description="Polar residues" evidence="1">
    <location>
        <begin position="1"/>
        <end position="10"/>
    </location>
</feature>
<feature type="transmembrane region" description="Helical" evidence="2">
    <location>
        <begin position="690"/>
        <end position="714"/>
    </location>
</feature>
<evidence type="ECO:0000256" key="1">
    <source>
        <dbReference type="SAM" id="MobiDB-lite"/>
    </source>
</evidence>
<feature type="transmembrane region" description="Helical" evidence="2">
    <location>
        <begin position="292"/>
        <end position="308"/>
    </location>
</feature>
<feature type="transmembrane region" description="Helical" evidence="2">
    <location>
        <begin position="794"/>
        <end position="813"/>
    </location>
</feature>
<evidence type="ECO:0000256" key="2">
    <source>
        <dbReference type="SAM" id="Phobius"/>
    </source>
</evidence>
<keyword evidence="2" id="KW-1133">Transmembrane helix</keyword>
<evidence type="ECO:0000313" key="3">
    <source>
        <dbReference type="EMBL" id="ETP07092.1"/>
    </source>
</evidence>
<reference evidence="3 4" key="1">
    <citation type="submission" date="2013-11" db="EMBL/GenBank/DDBJ databases">
        <title>The Genome Sequence of Phytophthora parasitica CJ01A1.</title>
        <authorList>
            <consortium name="The Broad Institute Genomics Platform"/>
            <person name="Russ C."/>
            <person name="Tyler B."/>
            <person name="Panabieres F."/>
            <person name="Shan W."/>
            <person name="Tripathy S."/>
            <person name="Grunwald N."/>
            <person name="Machado M."/>
            <person name="Johnson C.S."/>
            <person name="Walker B."/>
            <person name="Young S.K."/>
            <person name="Zeng Q."/>
            <person name="Gargeya S."/>
            <person name="Fitzgerald M."/>
            <person name="Haas B."/>
            <person name="Abouelleil A."/>
            <person name="Allen A.W."/>
            <person name="Alvarado L."/>
            <person name="Arachchi H.M."/>
            <person name="Berlin A.M."/>
            <person name="Chapman S.B."/>
            <person name="Gainer-Dewar J."/>
            <person name="Goldberg J."/>
            <person name="Griggs A."/>
            <person name="Gujja S."/>
            <person name="Hansen M."/>
            <person name="Howarth C."/>
            <person name="Imamovic A."/>
            <person name="Ireland A."/>
            <person name="Larimer J."/>
            <person name="McCowan C."/>
            <person name="Murphy C."/>
            <person name="Pearson M."/>
            <person name="Poon T.W."/>
            <person name="Priest M."/>
            <person name="Roberts A."/>
            <person name="Saif S."/>
            <person name="Shea T."/>
            <person name="Sisk P."/>
            <person name="Sykes S."/>
            <person name="Wortman J."/>
            <person name="Nusbaum C."/>
            <person name="Birren B."/>
        </authorList>
    </citation>
    <scope>NUCLEOTIDE SEQUENCE [LARGE SCALE GENOMIC DNA]</scope>
    <source>
        <strain evidence="3 4">CJ01A1</strain>
    </source>
</reference>
<name>W2W974_PHYNI</name>
<protein>
    <submittedName>
        <fullName evidence="3">Uncharacterized protein</fullName>
    </submittedName>
</protein>
<dbReference type="AlphaFoldDB" id="W2W974"/>
<dbReference type="Proteomes" id="UP000018958">
    <property type="component" value="Unassembled WGS sequence"/>
</dbReference>
<feature type="transmembrane region" description="Helical" evidence="2">
    <location>
        <begin position="648"/>
        <end position="669"/>
    </location>
</feature>
<feature type="transmembrane region" description="Helical" evidence="2">
    <location>
        <begin position="268"/>
        <end position="286"/>
    </location>
</feature>
<keyword evidence="2" id="KW-0472">Membrane</keyword>
<dbReference type="OrthoDB" id="101428at2759"/>
<organism evidence="3 4">
    <name type="scientific">Phytophthora nicotianae CJ01A1</name>
    <dbReference type="NCBI Taxonomy" id="1317063"/>
    <lineage>
        <taxon>Eukaryota</taxon>
        <taxon>Sar</taxon>
        <taxon>Stramenopiles</taxon>
        <taxon>Oomycota</taxon>
        <taxon>Peronosporomycetes</taxon>
        <taxon>Peronosporales</taxon>
        <taxon>Peronosporaceae</taxon>
        <taxon>Phytophthora</taxon>
    </lineage>
</organism>
<accession>W2W974</accession>
<feature type="transmembrane region" description="Helical" evidence="2">
    <location>
        <begin position="887"/>
        <end position="914"/>
    </location>
</feature>
<feature type="transmembrane region" description="Helical" evidence="2">
    <location>
        <begin position="78"/>
        <end position="98"/>
    </location>
</feature>
<keyword evidence="2" id="KW-0812">Transmembrane</keyword>
<comment type="caution">
    <text evidence="3">The sequence shown here is derived from an EMBL/GenBank/DDBJ whole genome shotgun (WGS) entry which is preliminary data.</text>
</comment>
<feature type="transmembrane region" description="Helical" evidence="2">
    <location>
        <begin position="161"/>
        <end position="180"/>
    </location>
</feature>
<dbReference type="EMBL" id="ANIX01003328">
    <property type="protein sequence ID" value="ETP07092.1"/>
    <property type="molecule type" value="Genomic_DNA"/>
</dbReference>
<feature type="transmembrane region" description="Helical" evidence="2">
    <location>
        <begin position="819"/>
        <end position="841"/>
    </location>
</feature>